<dbReference type="SUPFAM" id="SSF82171">
    <property type="entry name" value="DPP6 N-terminal domain-like"/>
    <property type="match status" value="1"/>
</dbReference>
<accession>A0A3A3G242</accession>
<dbReference type="AlphaFoldDB" id="A0A3A3G242"/>
<evidence type="ECO:0000313" key="1">
    <source>
        <dbReference type="EMBL" id="RJG00899.1"/>
    </source>
</evidence>
<proteinExistence type="predicted"/>
<reference evidence="2" key="1">
    <citation type="submission" date="2018-09" db="EMBL/GenBank/DDBJ databases">
        <authorList>
            <person name="Zhu H."/>
        </authorList>
    </citation>
    <scope>NUCLEOTIDE SEQUENCE [LARGE SCALE GENOMIC DNA]</scope>
    <source>
        <strain evidence="2">K1S02-23</strain>
    </source>
</reference>
<protein>
    <recommendedName>
        <fullName evidence="3">WD40-like Beta Propeller Repeat</fullName>
    </recommendedName>
</protein>
<sequence length="368" mass="40664">MHSMTRHQDMLPRQRRKPKKSRGLAVVVLRQLLGAAFVSATSFAAVVSGMGHLSMAYAATPAAASVSDLRPYAAGPGFALVRNAGKDAPVRIDMVRFDPLSKKILERRPTTLACERVHMARQSIFCLGTSQQGSTGTGLSYAVTDFKLETVFFGKMPMGMAVSRARVSPDATHAGSTVFIAGHAYGTASFATQALVIDLRQRKLSMPPLENWNIFHNNVQISSKDMNLWGVSFDPRNPDIFYVTAAIKERPYLARGSISARRIDLLRPGIECPSVSPDGSKLAFKKRRGRTGWAPAVLDLASDRETVFQESRSIDDQIEWLDNHTLVYELNTPRMMGVKTDLRQIDIRQPQNPARLWLENAASPAILR</sequence>
<keyword evidence="2" id="KW-1185">Reference proteome</keyword>
<name>A0A3A3G242_9BURK</name>
<evidence type="ECO:0000313" key="2">
    <source>
        <dbReference type="Proteomes" id="UP000266327"/>
    </source>
</evidence>
<dbReference type="Proteomes" id="UP000266327">
    <property type="component" value="Unassembled WGS sequence"/>
</dbReference>
<comment type="caution">
    <text evidence="1">The sequence shown here is derived from an EMBL/GenBank/DDBJ whole genome shotgun (WGS) entry which is preliminary data.</text>
</comment>
<evidence type="ECO:0008006" key="3">
    <source>
        <dbReference type="Google" id="ProtNLM"/>
    </source>
</evidence>
<dbReference type="EMBL" id="QYUQ01000002">
    <property type="protein sequence ID" value="RJG00899.1"/>
    <property type="molecule type" value="Genomic_DNA"/>
</dbReference>
<gene>
    <name evidence="1" type="ORF">D3878_04275</name>
</gene>
<organism evidence="1 2">
    <name type="scientific">Noviherbaspirillum sedimenti</name>
    <dbReference type="NCBI Taxonomy" id="2320865"/>
    <lineage>
        <taxon>Bacteria</taxon>
        <taxon>Pseudomonadati</taxon>
        <taxon>Pseudomonadota</taxon>
        <taxon>Betaproteobacteria</taxon>
        <taxon>Burkholderiales</taxon>
        <taxon>Oxalobacteraceae</taxon>
        <taxon>Noviherbaspirillum</taxon>
    </lineage>
</organism>